<sequence>MGSKNTQAMPQPSLFHAILSLPLELRLDIYTQCTAFTLLQLPHTSHFFRTELNSPTVRPLILTKGSWQAVQHMRNYRPKSRSPHTGAGISPSGTFWRSSPTRRWKCFVGCLMPLKKGYWRTQRLSADGMASGRVVSRGCRSAGIGYFSMTGVESLG</sequence>
<evidence type="ECO:0000313" key="2">
    <source>
        <dbReference type="Proteomes" id="UP000275078"/>
    </source>
</evidence>
<dbReference type="Proteomes" id="UP000275078">
    <property type="component" value="Unassembled WGS sequence"/>
</dbReference>
<protein>
    <recommendedName>
        <fullName evidence="3">F-box domain-containing protein</fullName>
    </recommendedName>
</protein>
<dbReference type="AlphaFoldDB" id="A0A3N4I0V0"/>
<accession>A0A3N4I0V0</accession>
<evidence type="ECO:0008006" key="3">
    <source>
        <dbReference type="Google" id="ProtNLM"/>
    </source>
</evidence>
<proteinExistence type="predicted"/>
<reference evidence="1 2" key="1">
    <citation type="journal article" date="2018" name="Nat. Ecol. Evol.">
        <title>Pezizomycetes genomes reveal the molecular basis of ectomycorrhizal truffle lifestyle.</title>
        <authorList>
            <person name="Murat C."/>
            <person name="Payen T."/>
            <person name="Noel B."/>
            <person name="Kuo A."/>
            <person name="Morin E."/>
            <person name="Chen J."/>
            <person name="Kohler A."/>
            <person name="Krizsan K."/>
            <person name="Balestrini R."/>
            <person name="Da Silva C."/>
            <person name="Montanini B."/>
            <person name="Hainaut M."/>
            <person name="Levati E."/>
            <person name="Barry K.W."/>
            <person name="Belfiori B."/>
            <person name="Cichocki N."/>
            <person name="Clum A."/>
            <person name="Dockter R.B."/>
            <person name="Fauchery L."/>
            <person name="Guy J."/>
            <person name="Iotti M."/>
            <person name="Le Tacon F."/>
            <person name="Lindquist E.A."/>
            <person name="Lipzen A."/>
            <person name="Malagnac F."/>
            <person name="Mello A."/>
            <person name="Molinier V."/>
            <person name="Miyauchi S."/>
            <person name="Poulain J."/>
            <person name="Riccioni C."/>
            <person name="Rubini A."/>
            <person name="Sitrit Y."/>
            <person name="Splivallo R."/>
            <person name="Traeger S."/>
            <person name="Wang M."/>
            <person name="Zifcakova L."/>
            <person name="Wipf D."/>
            <person name="Zambonelli A."/>
            <person name="Paolocci F."/>
            <person name="Nowrousian M."/>
            <person name="Ottonello S."/>
            <person name="Baldrian P."/>
            <person name="Spatafora J.W."/>
            <person name="Henrissat B."/>
            <person name="Nagy L.G."/>
            <person name="Aury J.M."/>
            <person name="Wincker P."/>
            <person name="Grigoriev I.V."/>
            <person name="Bonfante P."/>
            <person name="Martin F.M."/>
        </authorList>
    </citation>
    <scope>NUCLEOTIDE SEQUENCE [LARGE SCALE GENOMIC DNA]</scope>
    <source>
        <strain evidence="1 2">RN42</strain>
    </source>
</reference>
<gene>
    <name evidence="1" type="ORF">BJ508DRAFT_156272</name>
</gene>
<evidence type="ECO:0000313" key="1">
    <source>
        <dbReference type="EMBL" id="RPA78338.1"/>
    </source>
</evidence>
<organism evidence="1 2">
    <name type="scientific">Ascobolus immersus RN42</name>
    <dbReference type="NCBI Taxonomy" id="1160509"/>
    <lineage>
        <taxon>Eukaryota</taxon>
        <taxon>Fungi</taxon>
        <taxon>Dikarya</taxon>
        <taxon>Ascomycota</taxon>
        <taxon>Pezizomycotina</taxon>
        <taxon>Pezizomycetes</taxon>
        <taxon>Pezizales</taxon>
        <taxon>Ascobolaceae</taxon>
        <taxon>Ascobolus</taxon>
    </lineage>
</organism>
<dbReference type="EMBL" id="ML119712">
    <property type="protein sequence ID" value="RPA78338.1"/>
    <property type="molecule type" value="Genomic_DNA"/>
</dbReference>
<keyword evidence="2" id="KW-1185">Reference proteome</keyword>
<name>A0A3N4I0V0_ASCIM</name>